<dbReference type="InterPro" id="IPR010445">
    <property type="entry name" value="LapA_dom"/>
</dbReference>
<keyword evidence="4 5" id="KW-0472">Membrane</keyword>
<feature type="domain" description="Lipopolysaccharide assembly protein A" evidence="6">
    <location>
        <begin position="26"/>
        <end position="73"/>
    </location>
</feature>
<dbReference type="Proteomes" id="UP001207294">
    <property type="component" value="Unassembled WGS sequence"/>
</dbReference>
<feature type="transmembrane region" description="Helical" evidence="5">
    <location>
        <begin position="45"/>
        <end position="69"/>
    </location>
</feature>
<keyword evidence="1" id="KW-1003">Cell membrane</keyword>
<protein>
    <submittedName>
        <fullName evidence="7">Alkaline shock response membrane anchor protein AmaP</fullName>
    </submittedName>
</protein>
<evidence type="ECO:0000313" key="7">
    <source>
        <dbReference type="EMBL" id="MCV4379027.1"/>
    </source>
</evidence>
<dbReference type="GeneID" id="93563198"/>
<evidence type="ECO:0000256" key="1">
    <source>
        <dbReference type="ARBA" id="ARBA00022475"/>
    </source>
</evidence>
<dbReference type="RefSeq" id="WP_206403005.1">
    <property type="nucleotide sequence ID" value="NZ_JAFGZD010000017.1"/>
</dbReference>
<name>A0ABT3C1Q0_9PSED</name>
<keyword evidence="8" id="KW-1185">Reference proteome</keyword>
<evidence type="ECO:0000256" key="5">
    <source>
        <dbReference type="SAM" id="Phobius"/>
    </source>
</evidence>
<evidence type="ECO:0000313" key="8">
    <source>
        <dbReference type="Proteomes" id="UP001207294"/>
    </source>
</evidence>
<feature type="transmembrane region" description="Helical" evidence="5">
    <location>
        <begin position="7"/>
        <end position="25"/>
    </location>
</feature>
<evidence type="ECO:0000256" key="3">
    <source>
        <dbReference type="ARBA" id="ARBA00022989"/>
    </source>
</evidence>
<proteinExistence type="predicted"/>
<gene>
    <name evidence="7" type="ORF">OH718_20705</name>
</gene>
<evidence type="ECO:0000259" key="6">
    <source>
        <dbReference type="Pfam" id="PF06305"/>
    </source>
</evidence>
<keyword evidence="3 5" id="KW-1133">Transmembrane helix</keyword>
<dbReference type="Pfam" id="PF06305">
    <property type="entry name" value="LapA_dom"/>
    <property type="match status" value="1"/>
</dbReference>
<dbReference type="EMBL" id="JAOXML010000021">
    <property type="protein sequence ID" value="MCV4379027.1"/>
    <property type="molecule type" value="Genomic_DNA"/>
</dbReference>
<reference evidence="7 8" key="1">
    <citation type="submission" date="2022-10" db="EMBL/GenBank/DDBJ databases">
        <title>Characterization of Pseudomonas capsici strains from pepper and tomato in Georgia.</title>
        <authorList>
            <person name="Zhao M."/>
            <person name="Dutta B."/>
        </authorList>
    </citation>
    <scope>NUCLEOTIDE SEQUENCE [LARGE SCALE GENOMIC DNA]</scope>
    <source>
        <strain evidence="7 8">Pc20-5</strain>
    </source>
</reference>
<accession>A0ABT3C1Q0</accession>
<organism evidence="7 8">
    <name type="scientific">Pseudomonas capsici</name>
    <dbReference type="NCBI Taxonomy" id="2810614"/>
    <lineage>
        <taxon>Bacteria</taxon>
        <taxon>Pseudomonadati</taxon>
        <taxon>Pseudomonadota</taxon>
        <taxon>Gammaproteobacteria</taxon>
        <taxon>Pseudomonadales</taxon>
        <taxon>Pseudomonadaceae</taxon>
        <taxon>Pseudomonas</taxon>
    </lineage>
</organism>
<keyword evidence="2 5" id="KW-0812">Transmembrane</keyword>
<comment type="caution">
    <text evidence="7">The sequence shown here is derived from an EMBL/GenBank/DDBJ whole genome shotgun (WGS) entry which is preliminary data.</text>
</comment>
<sequence length="81" mass="9047">MHIFKRIIVIAVALLVVLATAVFMLENRQPVTLVFFGWSTPELSQAVPVVLALLLGMLVGPFLAWLASFRKKRVRSARSIQ</sequence>
<evidence type="ECO:0000256" key="2">
    <source>
        <dbReference type="ARBA" id="ARBA00022692"/>
    </source>
</evidence>
<evidence type="ECO:0000256" key="4">
    <source>
        <dbReference type="ARBA" id="ARBA00023136"/>
    </source>
</evidence>